<dbReference type="GO" id="GO:0008299">
    <property type="term" value="P:isoprenoid biosynthetic process"/>
    <property type="evidence" value="ECO:0007669"/>
    <property type="project" value="UniProtKB-ARBA"/>
</dbReference>
<keyword evidence="5 6" id="KW-0456">Lyase</keyword>
<dbReference type="SUPFAM" id="SSF48576">
    <property type="entry name" value="Terpenoid synthases"/>
    <property type="match status" value="1"/>
</dbReference>
<name>A0AA39U878_ARMTA</name>
<dbReference type="Proteomes" id="UP001175211">
    <property type="component" value="Unassembled WGS sequence"/>
</dbReference>
<evidence type="ECO:0000256" key="1">
    <source>
        <dbReference type="ARBA" id="ARBA00001946"/>
    </source>
</evidence>
<evidence type="ECO:0000313" key="8">
    <source>
        <dbReference type="Proteomes" id="UP001175211"/>
    </source>
</evidence>
<keyword evidence="8" id="KW-1185">Reference proteome</keyword>
<evidence type="ECO:0000256" key="5">
    <source>
        <dbReference type="ARBA" id="ARBA00023239"/>
    </source>
</evidence>
<dbReference type="PANTHER" id="PTHR35201:SF4">
    <property type="entry name" value="BETA-PINACENE SYNTHASE-RELATED"/>
    <property type="match status" value="1"/>
</dbReference>
<gene>
    <name evidence="7" type="ORF">EV420DRAFT_1757023</name>
</gene>
<dbReference type="EC" id="4.2.3.-" evidence="6"/>
<comment type="caution">
    <text evidence="7">The sequence shown here is derived from an EMBL/GenBank/DDBJ whole genome shotgun (WGS) entry which is preliminary data.</text>
</comment>
<evidence type="ECO:0000313" key="7">
    <source>
        <dbReference type="EMBL" id="KAK0469215.1"/>
    </source>
</evidence>
<evidence type="ECO:0000256" key="6">
    <source>
        <dbReference type="RuleBase" id="RU366034"/>
    </source>
</evidence>
<dbReference type="InterPro" id="IPR034686">
    <property type="entry name" value="Terpene_cyclase-like_2"/>
</dbReference>
<dbReference type="GeneID" id="85364050"/>
<comment type="similarity">
    <text evidence="2 6">Belongs to the terpene synthase family.</text>
</comment>
<dbReference type="Pfam" id="PF19086">
    <property type="entry name" value="Terpene_syn_C_2"/>
    <property type="match status" value="1"/>
</dbReference>
<proteinExistence type="inferred from homology"/>
<reference evidence="7" key="1">
    <citation type="submission" date="2023-06" db="EMBL/GenBank/DDBJ databases">
        <authorList>
            <consortium name="Lawrence Berkeley National Laboratory"/>
            <person name="Ahrendt S."/>
            <person name="Sahu N."/>
            <person name="Indic B."/>
            <person name="Wong-Bajracharya J."/>
            <person name="Merenyi Z."/>
            <person name="Ke H.-M."/>
            <person name="Monk M."/>
            <person name="Kocsube S."/>
            <person name="Drula E."/>
            <person name="Lipzen A."/>
            <person name="Balint B."/>
            <person name="Henrissat B."/>
            <person name="Andreopoulos B."/>
            <person name="Martin F.M."/>
            <person name="Harder C.B."/>
            <person name="Rigling D."/>
            <person name="Ford K.L."/>
            <person name="Foster G.D."/>
            <person name="Pangilinan J."/>
            <person name="Papanicolaou A."/>
            <person name="Barry K."/>
            <person name="LaButti K."/>
            <person name="Viragh M."/>
            <person name="Koriabine M."/>
            <person name="Yan M."/>
            <person name="Riley R."/>
            <person name="Champramary S."/>
            <person name="Plett K.L."/>
            <person name="Tsai I.J."/>
            <person name="Slot J."/>
            <person name="Sipos G."/>
            <person name="Plett J."/>
            <person name="Nagy L.G."/>
            <person name="Grigoriev I.V."/>
        </authorList>
    </citation>
    <scope>NUCLEOTIDE SEQUENCE</scope>
    <source>
        <strain evidence="7">CCBAS 213</strain>
    </source>
</reference>
<evidence type="ECO:0000256" key="2">
    <source>
        <dbReference type="ARBA" id="ARBA00006333"/>
    </source>
</evidence>
<dbReference type="PANTHER" id="PTHR35201">
    <property type="entry name" value="TERPENE SYNTHASE"/>
    <property type="match status" value="1"/>
</dbReference>
<dbReference type="GO" id="GO:0046872">
    <property type="term" value="F:metal ion binding"/>
    <property type="evidence" value="ECO:0007669"/>
    <property type="project" value="UniProtKB-KW"/>
</dbReference>
<dbReference type="SFLD" id="SFLDS00005">
    <property type="entry name" value="Isoprenoid_Synthase_Type_I"/>
    <property type="match status" value="1"/>
</dbReference>
<sequence>MSQRIFLPDTLANWQWPRHLNPHYAEVKKESAAWAQSFRAFKTKAQEAFDRCDFNLLASFAYPLADKGKSRLRSGCDLMNLFFVIDEYSDVSTEAEVRMQKDIVMDAIRNTEKPRPAGEWIGGEVARQFWDLAKKTASTQAQKRFIDTFDEYLESVVQQAADRNNSHIRSIESYLEVRRCTIGAKPSFSLLEFDMQLPDEVINHPVIKELEKSCIDMLCLGNDVVSYNLEQARDDDGHNIVTIAMNELRTDVAGAMLWIDEYHKQLESRFMENFKKVPRWGGPIDLQVARYCDGLGNWVRANDQWSFESERYFGKKGPEIIQKRWITLLPKMVSEELGPQIVDGSHL</sequence>
<dbReference type="RefSeq" id="XP_060339008.1">
    <property type="nucleotide sequence ID" value="XM_060480502.1"/>
</dbReference>
<keyword evidence="3 6" id="KW-0479">Metal-binding</keyword>
<dbReference type="GO" id="GO:0010333">
    <property type="term" value="F:terpene synthase activity"/>
    <property type="evidence" value="ECO:0007669"/>
    <property type="project" value="InterPro"/>
</dbReference>
<keyword evidence="4 6" id="KW-0460">Magnesium</keyword>
<evidence type="ECO:0000256" key="3">
    <source>
        <dbReference type="ARBA" id="ARBA00022723"/>
    </source>
</evidence>
<accession>A0AA39U878</accession>
<comment type="cofactor">
    <cofactor evidence="1 6">
        <name>Mg(2+)</name>
        <dbReference type="ChEBI" id="CHEBI:18420"/>
    </cofactor>
</comment>
<dbReference type="AlphaFoldDB" id="A0AA39U878"/>
<dbReference type="InterPro" id="IPR008949">
    <property type="entry name" value="Isoprenoid_synthase_dom_sf"/>
</dbReference>
<protein>
    <recommendedName>
        <fullName evidence="6">Terpene synthase</fullName>
        <ecNumber evidence="6">4.2.3.-</ecNumber>
    </recommendedName>
</protein>
<evidence type="ECO:0000256" key="4">
    <source>
        <dbReference type="ARBA" id="ARBA00022842"/>
    </source>
</evidence>
<organism evidence="7 8">
    <name type="scientific">Armillaria tabescens</name>
    <name type="common">Ringless honey mushroom</name>
    <name type="synonym">Agaricus tabescens</name>
    <dbReference type="NCBI Taxonomy" id="1929756"/>
    <lineage>
        <taxon>Eukaryota</taxon>
        <taxon>Fungi</taxon>
        <taxon>Dikarya</taxon>
        <taxon>Basidiomycota</taxon>
        <taxon>Agaricomycotina</taxon>
        <taxon>Agaricomycetes</taxon>
        <taxon>Agaricomycetidae</taxon>
        <taxon>Agaricales</taxon>
        <taxon>Marasmiineae</taxon>
        <taxon>Physalacriaceae</taxon>
        <taxon>Desarmillaria</taxon>
    </lineage>
</organism>
<dbReference type="Gene3D" id="1.10.600.10">
    <property type="entry name" value="Farnesyl Diphosphate Synthase"/>
    <property type="match status" value="1"/>
</dbReference>
<dbReference type="EMBL" id="JAUEPS010000001">
    <property type="protein sequence ID" value="KAK0469215.1"/>
    <property type="molecule type" value="Genomic_DNA"/>
</dbReference>
<dbReference type="SFLD" id="SFLDG01020">
    <property type="entry name" value="Terpene_Cyclase_Like_2"/>
    <property type="match status" value="1"/>
</dbReference>